<evidence type="ECO:0000313" key="1">
    <source>
        <dbReference type="EMBL" id="GAT49914.1"/>
    </source>
</evidence>
<name>A0ABQ0LHA7_MYCCL</name>
<dbReference type="EMBL" id="DF846039">
    <property type="protein sequence ID" value="GAT49914.1"/>
    <property type="molecule type" value="Genomic_DNA"/>
</dbReference>
<evidence type="ECO:0008006" key="3">
    <source>
        <dbReference type="Google" id="ProtNLM"/>
    </source>
</evidence>
<sequence>MSVCSHHVRAENVEDLNGRFAAAREGLPLYPAIPASLLPLIGNNTAPTPSQCSDATRLIHELEVYLAAINTRIDTHQDKYPVIELIQEVGGIEAGIEKLRSVLAGYRRIPMEIVCEIFKHAALDLHGPLVRDHADLAEMRWLETGVRAPWRLGHICASWRNAAVGLQSIWGAVRVSSTRVERCIPRGDALLTQLHRAGNHPLRVELVVRGSLIDHDVLDVVRTLVGRADRWGSFSLLYTEALTPGMMATFMASFAPMRGRLSTLASLTVSGPMSLPGGHLLEVCSLAPALRHIQLAPAEHEDARQLLLLPWSQFTRATLDLTAPSRPTALPAVRQLLLHAINLRSLEISTTIEAVPLDDVVSPVAAILPRLKSLSISDARLLALFTTPALTSLSIGSFSNFSGTHHTVATAFIERSGCAPHLISLKLKAVPAYFLAVDIFSALPALRTLRVSMSATRSDFLGAFLLAHGLHAFDHTLLTIDLAEMFRRLTLSPAGGNCCPHLSSFKLTESTSWTARRVSDEKMDEEQEAYSNMVASRSNGLEVELGPGLDHLTEAPLALPVYLKRLEGLRPMLLSRGLGLDTD</sequence>
<evidence type="ECO:0000313" key="2">
    <source>
        <dbReference type="Proteomes" id="UP000815677"/>
    </source>
</evidence>
<accession>A0ABQ0LHA7</accession>
<dbReference type="InterPro" id="IPR032675">
    <property type="entry name" value="LRR_dom_sf"/>
</dbReference>
<proteinExistence type="predicted"/>
<dbReference type="Gene3D" id="3.80.10.10">
    <property type="entry name" value="Ribonuclease Inhibitor"/>
    <property type="match status" value="1"/>
</dbReference>
<keyword evidence="2" id="KW-1185">Reference proteome</keyword>
<protein>
    <recommendedName>
        <fullName evidence="3">F-box domain-containing protein</fullName>
    </recommendedName>
</protein>
<dbReference type="SUPFAM" id="SSF52047">
    <property type="entry name" value="RNI-like"/>
    <property type="match status" value="1"/>
</dbReference>
<organism evidence="1 2">
    <name type="scientific">Mycena chlorophos</name>
    <name type="common">Agaric fungus</name>
    <name type="synonym">Agaricus chlorophos</name>
    <dbReference type="NCBI Taxonomy" id="658473"/>
    <lineage>
        <taxon>Eukaryota</taxon>
        <taxon>Fungi</taxon>
        <taxon>Dikarya</taxon>
        <taxon>Basidiomycota</taxon>
        <taxon>Agaricomycotina</taxon>
        <taxon>Agaricomycetes</taxon>
        <taxon>Agaricomycetidae</taxon>
        <taxon>Agaricales</taxon>
        <taxon>Marasmiineae</taxon>
        <taxon>Mycenaceae</taxon>
        <taxon>Mycena</taxon>
    </lineage>
</organism>
<gene>
    <name evidence="1" type="ORF">MCHLO_07198</name>
</gene>
<reference evidence="1" key="1">
    <citation type="submission" date="2014-09" db="EMBL/GenBank/DDBJ databases">
        <title>Genome sequence of the luminous mushroom Mycena chlorophos for searching fungal bioluminescence genes.</title>
        <authorList>
            <person name="Tanaka Y."/>
            <person name="Kasuga D."/>
            <person name="Oba Y."/>
            <person name="Hase S."/>
            <person name="Sato K."/>
            <person name="Oba Y."/>
            <person name="Sakakibara Y."/>
        </authorList>
    </citation>
    <scope>NUCLEOTIDE SEQUENCE</scope>
</reference>
<dbReference type="Proteomes" id="UP000815677">
    <property type="component" value="Unassembled WGS sequence"/>
</dbReference>